<dbReference type="PANTHER" id="PTHR33112">
    <property type="entry name" value="DOMAIN PROTEIN, PUTATIVE-RELATED"/>
    <property type="match status" value="1"/>
</dbReference>
<feature type="compositionally biased region" description="Polar residues" evidence="1">
    <location>
        <begin position="139"/>
        <end position="152"/>
    </location>
</feature>
<evidence type="ECO:0000256" key="1">
    <source>
        <dbReference type="SAM" id="MobiDB-lite"/>
    </source>
</evidence>
<evidence type="ECO:0000313" key="2">
    <source>
        <dbReference type="EMBL" id="KAJ4397688.1"/>
    </source>
</evidence>
<proteinExistence type="predicted"/>
<sequence>MAGIYKHAAITIVPTAPTSCHDGFLYPRLSFRRASIPYYHPENGISDGHLLLQLTEYSTSQYESDIEQSWWNFRGWTLQERLLSRRVLYFCSDRLYFECKIAELVRPEGDAVQGLSSLMSFFDVEYAASLATKQDEPDMNSNGSEGASSPRSMTLHRENTTFDFPDMDGRHLTEDPTPPALSDEADDDSVCFEQDYTYLLYVIWYRSIQEYSSRYLTYGTDKFPAAEGLARDIASKCNVGKYLAGLWEHDLALGLLWNPVPDWENVHSPARWYWPPSRSGDSIYARCTKLTLPVTQPTTYRAPSWSWASLDGRVHWPSFPQNGADDLFVGDIEMLNGEIELLDVRLQFEGESAFGRLKEGRLTLRAKYQMVTISGPQSLRDNSSDLRRLPRNSTGTVPYAFDNCVYSVHNDTGHFAYAAFDMGSPPTSGDMYALKTINQPSGYALKGLYSGILLQESEDTAVTFRRVGVFVLVEDHLDAFANITPKPITLV</sequence>
<evidence type="ECO:0008006" key="4">
    <source>
        <dbReference type="Google" id="ProtNLM"/>
    </source>
</evidence>
<name>A0A9W8Z4V9_9PEZI</name>
<feature type="region of interest" description="Disordered" evidence="1">
    <location>
        <begin position="133"/>
        <end position="152"/>
    </location>
</feature>
<feature type="region of interest" description="Disordered" evidence="1">
    <location>
        <begin position="163"/>
        <end position="186"/>
    </location>
</feature>
<evidence type="ECO:0000313" key="3">
    <source>
        <dbReference type="Proteomes" id="UP001140453"/>
    </source>
</evidence>
<dbReference type="PANTHER" id="PTHR33112:SF16">
    <property type="entry name" value="HETEROKARYON INCOMPATIBILITY DOMAIN-CONTAINING PROTEIN"/>
    <property type="match status" value="1"/>
</dbReference>
<gene>
    <name evidence="2" type="ORF">N0V93_001921</name>
</gene>
<dbReference type="OrthoDB" id="5362512at2759"/>
<comment type="caution">
    <text evidence="2">The sequence shown here is derived from an EMBL/GenBank/DDBJ whole genome shotgun (WGS) entry which is preliminary data.</text>
</comment>
<keyword evidence="3" id="KW-1185">Reference proteome</keyword>
<dbReference type="Proteomes" id="UP001140453">
    <property type="component" value="Unassembled WGS sequence"/>
</dbReference>
<dbReference type="EMBL" id="JAPEVB010000001">
    <property type="protein sequence ID" value="KAJ4397688.1"/>
    <property type="molecule type" value="Genomic_DNA"/>
</dbReference>
<organism evidence="2 3">
    <name type="scientific">Gnomoniopsis smithogilvyi</name>
    <dbReference type="NCBI Taxonomy" id="1191159"/>
    <lineage>
        <taxon>Eukaryota</taxon>
        <taxon>Fungi</taxon>
        <taxon>Dikarya</taxon>
        <taxon>Ascomycota</taxon>
        <taxon>Pezizomycotina</taxon>
        <taxon>Sordariomycetes</taxon>
        <taxon>Sordariomycetidae</taxon>
        <taxon>Diaporthales</taxon>
        <taxon>Gnomoniaceae</taxon>
        <taxon>Gnomoniopsis</taxon>
    </lineage>
</organism>
<reference evidence="2" key="1">
    <citation type="submission" date="2022-10" db="EMBL/GenBank/DDBJ databases">
        <title>Tapping the CABI collections for fungal endophytes: first genome assemblies for Collariella, Neodidymelliopsis, Ascochyta clinopodiicola, Didymella pomorum, Didymosphaeria variabile, Neocosmospora piperis and Neocucurbitaria cava.</title>
        <authorList>
            <person name="Hill R."/>
        </authorList>
    </citation>
    <scope>NUCLEOTIDE SEQUENCE</scope>
    <source>
        <strain evidence="2">IMI 355082</strain>
    </source>
</reference>
<dbReference type="AlphaFoldDB" id="A0A9W8Z4V9"/>
<accession>A0A9W8Z4V9</accession>
<protein>
    <recommendedName>
        <fullName evidence="4">Heterokaryon incompatibility domain-containing protein</fullName>
    </recommendedName>
</protein>